<dbReference type="GO" id="GO:0044571">
    <property type="term" value="P:[2Fe-2S] cluster assembly"/>
    <property type="evidence" value="ECO:0007669"/>
    <property type="project" value="InterPro"/>
</dbReference>
<dbReference type="GO" id="GO:0005739">
    <property type="term" value="C:mitochondrion"/>
    <property type="evidence" value="ECO:0007669"/>
    <property type="project" value="TreeGrafter"/>
</dbReference>
<dbReference type="NCBIfam" id="TIGR00714">
    <property type="entry name" value="hscB"/>
    <property type="match status" value="1"/>
</dbReference>
<dbReference type="PANTHER" id="PTHR14021:SF15">
    <property type="entry name" value="IRON-SULFUR CLUSTER CO-CHAPERONE PROTEIN HSCB"/>
    <property type="match status" value="1"/>
</dbReference>
<reference evidence="5 6" key="3">
    <citation type="submission" date="2019-12" db="UniProtKB">
        <authorList>
            <consortium name="WormBaseParasite"/>
        </authorList>
    </citation>
    <scope>IDENTIFICATION</scope>
</reference>
<accession>A0A5S6R0N1</accession>
<feature type="domain" description="J" evidence="3">
    <location>
        <begin position="83"/>
        <end position="155"/>
    </location>
</feature>
<dbReference type="SUPFAM" id="SSF47144">
    <property type="entry name" value="HSC20 (HSCB), C-terminal oligomerisation domain"/>
    <property type="match status" value="1"/>
</dbReference>
<dbReference type="SMART" id="SM00271">
    <property type="entry name" value="DnaJ"/>
    <property type="match status" value="1"/>
</dbReference>
<name>A0A5S6R0N1_TRIMR</name>
<dbReference type="WBParaSite" id="TMUE_0000000250.1">
    <property type="protein sequence ID" value="TMUE_0000000250.1"/>
    <property type="gene ID" value="WBGene00296191"/>
</dbReference>
<dbReference type="SUPFAM" id="SSF46565">
    <property type="entry name" value="Chaperone J-domain"/>
    <property type="match status" value="1"/>
</dbReference>
<dbReference type="PROSITE" id="PS50076">
    <property type="entry name" value="DNAJ_2"/>
    <property type="match status" value="1"/>
</dbReference>
<evidence type="ECO:0000256" key="1">
    <source>
        <dbReference type="ARBA" id="ARBA00010476"/>
    </source>
</evidence>
<evidence type="ECO:0000313" key="4">
    <source>
        <dbReference type="Proteomes" id="UP000046395"/>
    </source>
</evidence>
<dbReference type="InterPro" id="IPR009073">
    <property type="entry name" value="HscB_oligo_C"/>
</dbReference>
<evidence type="ECO:0000313" key="5">
    <source>
        <dbReference type="WBParaSite" id="TMUE_0000000250.1"/>
    </source>
</evidence>
<proteinExistence type="inferred from homology"/>
<dbReference type="AlphaFoldDB" id="A0A5S6R0N1"/>
<reference evidence="4" key="2">
    <citation type="submission" date="2014-03" db="EMBL/GenBank/DDBJ databases">
        <title>The whipworm genome and dual-species transcriptomics of an intimate host-pathogen interaction.</title>
        <authorList>
            <person name="Foth B.J."/>
            <person name="Tsai I.J."/>
            <person name="Reid A.J."/>
            <person name="Bancroft A.J."/>
            <person name="Nichol S."/>
            <person name="Tracey A."/>
            <person name="Holroyd N."/>
            <person name="Cotton J.A."/>
            <person name="Stanley E.J."/>
            <person name="Zarowiecki M."/>
            <person name="Liu J.Z."/>
            <person name="Huckvale T."/>
            <person name="Cooper P.J."/>
            <person name="Grencis R.K."/>
            <person name="Berriman M."/>
        </authorList>
    </citation>
    <scope>NUCLEOTIDE SEQUENCE [LARGE SCALE GENOMIC DNA]</scope>
    <source>
        <strain evidence="4">Edinburgh</strain>
    </source>
</reference>
<dbReference type="WBParaSite" id="TMUE_3000013040.1">
    <property type="protein sequence ID" value="TMUE_3000013040.1"/>
    <property type="gene ID" value="WBGene00287120"/>
</dbReference>
<dbReference type="GO" id="GO:0051259">
    <property type="term" value="P:protein complex oligomerization"/>
    <property type="evidence" value="ECO:0007669"/>
    <property type="project" value="InterPro"/>
</dbReference>
<dbReference type="CDD" id="cd06257">
    <property type="entry name" value="DnaJ"/>
    <property type="match status" value="1"/>
</dbReference>
<dbReference type="Gene3D" id="1.10.287.110">
    <property type="entry name" value="DnaJ domain"/>
    <property type="match status" value="1"/>
</dbReference>
<dbReference type="Proteomes" id="UP000046395">
    <property type="component" value="Unassembled WGS sequence"/>
</dbReference>
<dbReference type="InterPro" id="IPR036869">
    <property type="entry name" value="J_dom_sf"/>
</dbReference>
<keyword evidence="4" id="KW-1185">Reference proteome</keyword>
<dbReference type="GO" id="GO:0001671">
    <property type="term" value="F:ATPase activator activity"/>
    <property type="evidence" value="ECO:0007669"/>
    <property type="project" value="InterPro"/>
</dbReference>
<dbReference type="STRING" id="70415.A0A5S6R0N1"/>
<dbReference type="Pfam" id="PF07743">
    <property type="entry name" value="HSCB_C"/>
    <property type="match status" value="1"/>
</dbReference>
<organism evidence="4 6">
    <name type="scientific">Trichuris muris</name>
    <name type="common">Mouse whipworm</name>
    <dbReference type="NCBI Taxonomy" id="70415"/>
    <lineage>
        <taxon>Eukaryota</taxon>
        <taxon>Metazoa</taxon>
        <taxon>Ecdysozoa</taxon>
        <taxon>Nematoda</taxon>
        <taxon>Enoplea</taxon>
        <taxon>Dorylaimia</taxon>
        <taxon>Trichinellida</taxon>
        <taxon>Trichuridae</taxon>
        <taxon>Trichuris</taxon>
    </lineage>
</organism>
<dbReference type="PANTHER" id="PTHR14021">
    <property type="entry name" value="IRON-SULFUR CLUSTER CO-CHAPERONE PROTEIN HSCB"/>
    <property type="match status" value="1"/>
</dbReference>
<dbReference type="HAMAP" id="MF_00682">
    <property type="entry name" value="HscB"/>
    <property type="match status" value="1"/>
</dbReference>
<dbReference type="InterPro" id="IPR001623">
    <property type="entry name" value="DnaJ_domain"/>
</dbReference>
<comment type="similarity">
    <text evidence="1">Belongs to the HscB family.</text>
</comment>
<keyword evidence="2" id="KW-0143">Chaperone</keyword>
<dbReference type="InterPro" id="IPR004640">
    <property type="entry name" value="HscB"/>
</dbReference>
<evidence type="ECO:0000259" key="3">
    <source>
        <dbReference type="PROSITE" id="PS50076"/>
    </source>
</evidence>
<dbReference type="InterPro" id="IPR036386">
    <property type="entry name" value="HscB_C_sf"/>
</dbReference>
<dbReference type="GO" id="GO:0051087">
    <property type="term" value="F:protein-folding chaperone binding"/>
    <property type="evidence" value="ECO:0007669"/>
    <property type="project" value="InterPro"/>
</dbReference>
<protein>
    <submittedName>
        <fullName evidence="5 6">J domain-containing protein</fullName>
    </submittedName>
</protein>
<evidence type="ECO:0000313" key="6">
    <source>
        <dbReference type="WBParaSite" id="TMUE_3000013040.1"/>
    </source>
</evidence>
<dbReference type="Gene3D" id="1.20.1280.20">
    <property type="entry name" value="HscB, C-terminal domain"/>
    <property type="match status" value="1"/>
</dbReference>
<reference evidence="4" key="1">
    <citation type="submission" date="2013-11" db="EMBL/GenBank/DDBJ databases">
        <authorList>
            <person name="Aslett M."/>
        </authorList>
    </citation>
    <scope>NUCLEOTIDE SEQUENCE [LARGE SCALE GENOMIC DNA]</scope>
    <source>
        <strain evidence="4">Edinburgh</strain>
    </source>
</reference>
<evidence type="ECO:0000256" key="2">
    <source>
        <dbReference type="ARBA" id="ARBA00023186"/>
    </source>
</evidence>
<sequence length="252" mass="28899">MAGRAFRLLRNVIGYATPLLSSPSPSVVFPSVALLPWSSNSDSKVDHRPHLTCWNCHEIVDCTTDKFFCRSCDFVQPPLTCGDYFGFFDLPKGFSVDVELLRKRFRALQFSLHPDKFTRRSEKERAFSEEQAAKINTAYFTLLKPLPRAVYLLSLHGFSVEEEGNQDFVSPEVLMEMLEANEELDELNPVTGSADEKRLHEMWQHVCNRINACEQQLEEAFAFDDFQKAKALVSELKFCNSLFERIDAKVRT</sequence>